<evidence type="ECO:0000256" key="2">
    <source>
        <dbReference type="SAM" id="SignalP"/>
    </source>
</evidence>
<dbReference type="InterPro" id="IPR011250">
    <property type="entry name" value="OMP/PagP_B-barrel"/>
</dbReference>
<evidence type="ECO:0000313" key="4">
    <source>
        <dbReference type="EMBL" id="RAJ89778.1"/>
    </source>
</evidence>
<keyword evidence="5" id="KW-1185">Reference proteome</keyword>
<evidence type="ECO:0000256" key="1">
    <source>
        <dbReference type="ARBA" id="ARBA00022729"/>
    </source>
</evidence>
<keyword evidence="1 2" id="KW-0732">Signal</keyword>
<sequence>MKKAGLTLLLLTIGLNTMAQTQKGRWLLGAQVGDFSYRKFKGNRGHSFSVDLAPTAGYFIANNLLVALTVPYSLQRTRYQSIPDAALSRQIGLGPSVRYYLGKAKLKPFAGLSYAYSWAKSRAVSTDLSLSLPTNRFFTSTLSPNLGLAYFINRNVALNAGLNYNVSTEKGYSTSATSPDPDNNRYSFQQKTLTLGVGFSILLGNE</sequence>
<dbReference type="SUPFAM" id="SSF56925">
    <property type="entry name" value="OMPA-like"/>
    <property type="match status" value="1"/>
</dbReference>
<gene>
    <name evidence="4" type="ORF">LX87_05677</name>
</gene>
<evidence type="ECO:0000313" key="5">
    <source>
        <dbReference type="Proteomes" id="UP000248790"/>
    </source>
</evidence>
<organism evidence="4 5">
    <name type="scientific">Larkinella arboricola</name>
    <dbReference type="NCBI Taxonomy" id="643671"/>
    <lineage>
        <taxon>Bacteria</taxon>
        <taxon>Pseudomonadati</taxon>
        <taxon>Bacteroidota</taxon>
        <taxon>Cytophagia</taxon>
        <taxon>Cytophagales</taxon>
        <taxon>Spirosomataceae</taxon>
        <taxon>Larkinella</taxon>
    </lineage>
</organism>
<dbReference type="Pfam" id="PF13505">
    <property type="entry name" value="OMP_b-brl"/>
    <property type="match status" value="1"/>
</dbReference>
<reference evidence="4 5" key="1">
    <citation type="submission" date="2018-06" db="EMBL/GenBank/DDBJ databases">
        <title>Genomic Encyclopedia of Archaeal and Bacterial Type Strains, Phase II (KMG-II): from individual species to whole genera.</title>
        <authorList>
            <person name="Goeker M."/>
        </authorList>
    </citation>
    <scope>NUCLEOTIDE SEQUENCE [LARGE SCALE GENOMIC DNA]</scope>
    <source>
        <strain evidence="4 5">DSM 21851</strain>
    </source>
</reference>
<name>A0A327WHL7_LARAB</name>
<dbReference type="Proteomes" id="UP000248790">
    <property type="component" value="Unassembled WGS sequence"/>
</dbReference>
<dbReference type="InterPro" id="IPR027385">
    <property type="entry name" value="Beta-barrel_OMP"/>
</dbReference>
<feature type="domain" description="Outer membrane protein beta-barrel" evidence="3">
    <location>
        <begin position="7"/>
        <end position="199"/>
    </location>
</feature>
<dbReference type="Gene3D" id="2.40.160.20">
    <property type="match status" value="1"/>
</dbReference>
<feature type="chain" id="PRO_5016329992" evidence="2">
    <location>
        <begin position="20"/>
        <end position="206"/>
    </location>
</feature>
<accession>A0A327WHL7</accession>
<protein>
    <submittedName>
        <fullName evidence="4">Outer membrane protein</fullName>
    </submittedName>
</protein>
<dbReference type="AlphaFoldDB" id="A0A327WHL7"/>
<proteinExistence type="predicted"/>
<comment type="caution">
    <text evidence="4">The sequence shown here is derived from an EMBL/GenBank/DDBJ whole genome shotgun (WGS) entry which is preliminary data.</text>
</comment>
<dbReference type="EMBL" id="QLMC01000023">
    <property type="protein sequence ID" value="RAJ89778.1"/>
    <property type="molecule type" value="Genomic_DNA"/>
</dbReference>
<feature type="signal peptide" evidence="2">
    <location>
        <begin position="1"/>
        <end position="19"/>
    </location>
</feature>
<evidence type="ECO:0000259" key="3">
    <source>
        <dbReference type="Pfam" id="PF13505"/>
    </source>
</evidence>
<dbReference type="RefSeq" id="WP_111631653.1">
    <property type="nucleotide sequence ID" value="NZ_QLMC01000023.1"/>
</dbReference>
<dbReference type="OrthoDB" id="945117at2"/>